<accession>A0A927MLP6</accession>
<dbReference type="RefSeq" id="WP_192597633.1">
    <property type="nucleotide sequence ID" value="NZ_JADBEL010000003.1"/>
</dbReference>
<evidence type="ECO:0000313" key="2">
    <source>
        <dbReference type="EMBL" id="MBE1553824.1"/>
    </source>
</evidence>
<keyword evidence="1" id="KW-0472">Membrane</keyword>
<comment type="caution">
    <text evidence="2">The sequence shown here is derived from an EMBL/GenBank/DDBJ whole genome shotgun (WGS) entry which is preliminary data.</text>
</comment>
<organism evidence="2 3">
    <name type="scientific">Sporosarcina limicola</name>
    <dbReference type="NCBI Taxonomy" id="34101"/>
    <lineage>
        <taxon>Bacteria</taxon>
        <taxon>Bacillati</taxon>
        <taxon>Bacillota</taxon>
        <taxon>Bacilli</taxon>
        <taxon>Bacillales</taxon>
        <taxon>Caryophanaceae</taxon>
        <taxon>Sporosarcina</taxon>
    </lineage>
</organism>
<name>A0A927MLP6_9BACL</name>
<feature type="transmembrane region" description="Helical" evidence="1">
    <location>
        <begin position="130"/>
        <end position="147"/>
    </location>
</feature>
<evidence type="ECO:0000256" key="1">
    <source>
        <dbReference type="SAM" id="Phobius"/>
    </source>
</evidence>
<keyword evidence="1" id="KW-0812">Transmembrane</keyword>
<keyword evidence="1" id="KW-1133">Transmembrane helix</keyword>
<proteinExistence type="predicted"/>
<sequence length="165" mass="19162">MGGVFTIEKLSSKSLSLSLFIYCALAGILLLFIAATDFNLTGYTYDFDKETMVLTIKEGYLKKKSYDVEIREVESKQILYSIRDVMYPINRAQSLWKTDIYIISLFIAGISGLFYSSLRQVKNFKRYVTVYILIFALLISWEIKAYQNLFEDIRRLSDYTNSLRG</sequence>
<keyword evidence="3" id="KW-1185">Reference proteome</keyword>
<dbReference type="EMBL" id="JADBEL010000003">
    <property type="protein sequence ID" value="MBE1553824.1"/>
    <property type="molecule type" value="Genomic_DNA"/>
</dbReference>
<protein>
    <submittedName>
        <fullName evidence="2">Uncharacterized protein</fullName>
    </submittedName>
</protein>
<gene>
    <name evidence="2" type="ORF">H4683_000898</name>
</gene>
<feature type="transmembrane region" description="Helical" evidence="1">
    <location>
        <begin position="100"/>
        <end position="118"/>
    </location>
</feature>
<evidence type="ECO:0000313" key="3">
    <source>
        <dbReference type="Proteomes" id="UP000658225"/>
    </source>
</evidence>
<dbReference type="AlphaFoldDB" id="A0A927MLP6"/>
<dbReference type="Proteomes" id="UP000658225">
    <property type="component" value="Unassembled WGS sequence"/>
</dbReference>
<reference evidence="2" key="1">
    <citation type="submission" date="2020-10" db="EMBL/GenBank/DDBJ databases">
        <title>Genomic Encyclopedia of Type Strains, Phase IV (KMG-IV): sequencing the most valuable type-strain genomes for metagenomic binning, comparative biology and taxonomic classification.</title>
        <authorList>
            <person name="Goeker M."/>
        </authorList>
    </citation>
    <scope>NUCLEOTIDE SEQUENCE</scope>
    <source>
        <strain evidence="2">DSM 13886</strain>
    </source>
</reference>
<feature type="transmembrane region" description="Helical" evidence="1">
    <location>
        <begin position="15"/>
        <end position="35"/>
    </location>
</feature>